<dbReference type="GO" id="GO:0016757">
    <property type="term" value="F:glycosyltransferase activity"/>
    <property type="evidence" value="ECO:0007669"/>
    <property type="project" value="UniProtKB-KW"/>
</dbReference>
<sequence length="396" mass="43602">MRLGLYHAHAGTKSAGGKAVFVRQIARKLAADHDVFLYTRFERREDVADSLLESNVSLYRIPPVESDRVRRFVHQRTPLGATDVLPLVSGLRSGLCSHVDENVDVLLTHRFLEDTVLSNLVDVPTVYQYHNVASVGLGARIRERYSATSVHLANSEQIVREVSEKLDRSVDGIVSPGLDLERFTPQATPKLTSDGPSILFVGRVREGKGVHELLEAVARLPRDVDLYVVGDGDCTAVRERAERLGVTDSVALVGEVPHEALPGYYAACDVFCNPTRYEGFGMVNLEAMACGLPVVTTDLPGIREYATHEENALLVPPKDVDELAGTLEGVLESPTLRDELSDAGRRTARQYSWEAQAERLVEFCRTVLEEERSGTSSAVRDDRGSRSDGPDQPLSR</sequence>
<organism evidence="5 6">
    <name type="scientific">Natronobacterium texcoconense</name>
    <dbReference type="NCBI Taxonomy" id="1095778"/>
    <lineage>
        <taxon>Archaea</taxon>
        <taxon>Methanobacteriati</taxon>
        <taxon>Methanobacteriota</taxon>
        <taxon>Stenosarchaea group</taxon>
        <taxon>Halobacteria</taxon>
        <taxon>Halobacteriales</taxon>
        <taxon>Natrialbaceae</taxon>
        <taxon>Natronobacterium</taxon>
    </lineage>
</organism>
<evidence type="ECO:0000256" key="1">
    <source>
        <dbReference type="ARBA" id="ARBA00022676"/>
    </source>
</evidence>
<feature type="domain" description="Glycosyl transferase family 1" evidence="4">
    <location>
        <begin position="193"/>
        <end position="346"/>
    </location>
</feature>
<feature type="compositionally biased region" description="Basic and acidic residues" evidence="3">
    <location>
        <begin position="370"/>
        <end position="389"/>
    </location>
</feature>
<dbReference type="CDD" id="cd03801">
    <property type="entry name" value="GT4_PimA-like"/>
    <property type="match status" value="1"/>
</dbReference>
<evidence type="ECO:0000256" key="3">
    <source>
        <dbReference type="SAM" id="MobiDB-lite"/>
    </source>
</evidence>
<proteinExistence type="predicted"/>
<accession>A0A1H1F6Q4</accession>
<protein>
    <submittedName>
        <fullName evidence="5">Glycosyltransferase Family 4</fullName>
    </submittedName>
</protein>
<evidence type="ECO:0000259" key="4">
    <source>
        <dbReference type="Pfam" id="PF00534"/>
    </source>
</evidence>
<dbReference type="Pfam" id="PF00534">
    <property type="entry name" value="Glycos_transf_1"/>
    <property type="match status" value="1"/>
</dbReference>
<dbReference type="OrthoDB" id="132546at2157"/>
<dbReference type="InterPro" id="IPR001296">
    <property type="entry name" value="Glyco_trans_1"/>
</dbReference>
<keyword evidence="6" id="KW-1185">Reference proteome</keyword>
<evidence type="ECO:0000313" key="6">
    <source>
        <dbReference type="Proteomes" id="UP000198848"/>
    </source>
</evidence>
<evidence type="ECO:0000313" key="5">
    <source>
        <dbReference type="EMBL" id="SDQ96590.1"/>
    </source>
</evidence>
<reference evidence="6" key="1">
    <citation type="submission" date="2016-10" db="EMBL/GenBank/DDBJ databases">
        <authorList>
            <person name="Varghese N."/>
            <person name="Submissions S."/>
        </authorList>
    </citation>
    <scope>NUCLEOTIDE SEQUENCE [LARGE SCALE GENOMIC DNA]</scope>
    <source>
        <strain evidence="6">DSM 24767</strain>
    </source>
</reference>
<evidence type="ECO:0000256" key="2">
    <source>
        <dbReference type="ARBA" id="ARBA00022679"/>
    </source>
</evidence>
<dbReference type="Proteomes" id="UP000198848">
    <property type="component" value="Unassembled WGS sequence"/>
</dbReference>
<dbReference type="STRING" id="1095778.SAMN04489842_1843"/>
<dbReference type="SUPFAM" id="SSF53756">
    <property type="entry name" value="UDP-Glycosyltransferase/glycogen phosphorylase"/>
    <property type="match status" value="1"/>
</dbReference>
<keyword evidence="2 5" id="KW-0808">Transferase</keyword>
<gene>
    <name evidence="5" type="ORF">SAMN04489842_1843</name>
</gene>
<dbReference type="PANTHER" id="PTHR12526:SF510">
    <property type="entry name" value="D-INOSITOL 3-PHOSPHATE GLYCOSYLTRANSFERASE"/>
    <property type="match status" value="1"/>
</dbReference>
<dbReference type="Gene3D" id="3.40.50.2000">
    <property type="entry name" value="Glycogen Phosphorylase B"/>
    <property type="match status" value="2"/>
</dbReference>
<name>A0A1H1F6Q4_NATTX</name>
<dbReference type="PANTHER" id="PTHR12526">
    <property type="entry name" value="GLYCOSYLTRANSFERASE"/>
    <property type="match status" value="1"/>
</dbReference>
<feature type="region of interest" description="Disordered" evidence="3">
    <location>
        <begin position="370"/>
        <end position="396"/>
    </location>
</feature>
<dbReference type="RefSeq" id="WP_090380643.1">
    <property type="nucleotide sequence ID" value="NZ_FNLC01000002.1"/>
</dbReference>
<dbReference type="EMBL" id="FNLC01000002">
    <property type="protein sequence ID" value="SDQ96590.1"/>
    <property type="molecule type" value="Genomic_DNA"/>
</dbReference>
<keyword evidence="1" id="KW-0328">Glycosyltransferase</keyword>
<dbReference type="AlphaFoldDB" id="A0A1H1F6Q4"/>